<proteinExistence type="predicted"/>
<comment type="caution">
    <text evidence="1">The sequence shown here is derived from an EMBL/GenBank/DDBJ whole genome shotgun (WGS) entry which is preliminary data.</text>
</comment>
<dbReference type="EMBL" id="MTSL01000041">
    <property type="protein sequence ID" value="PJF19769.1"/>
    <property type="molecule type" value="Genomic_DNA"/>
</dbReference>
<protein>
    <submittedName>
        <fullName evidence="1">Uncharacterized protein</fullName>
    </submittedName>
</protein>
<evidence type="ECO:0000313" key="2">
    <source>
        <dbReference type="Proteomes" id="UP000240830"/>
    </source>
</evidence>
<reference evidence="1 2" key="1">
    <citation type="submission" date="2016-10" db="EMBL/GenBank/DDBJ databases">
        <title>The genome of Paramicrosporidium saccamoebae is the missing link in understanding Cryptomycota and Microsporidia evolution.</title>
        <authorList>
            <person name="Quandt C.A."/>
            <person name="Beaudet D."/>
            <person name="Corsaro D."/>
            <person name="Michel R."/>
            <person name="Corradi N."/>
            <person name="James T."/>
        </authorList>
    </citation>
    <scope>NUCLEOTIDE SEQUENCE [LARGE SCALE GENOMIC DNA]</scope>
    <source>
        <strain evidence="1 2">KSL3</strain>
    </source>
</reference>
<dbReference type="Proteomes" id="UP000240830">
    <property type="component" value="Unassembled WGS sequence"/>
</dbReference>
<keyword evidence="2" id="KW-1185">Reference proteome</keyword>
<sequence length="102" mass="10639">MQSRVFLKNGNGITFVKTIPSSRGAVCRIMTRPNTMVNVNSAAPTAPDRIISGASLAPKTAVKKSGAPFPKASRVIPAKSAGIRNPLAMCLSATVRCLSLTV</sequence>
<organism evidence="1 2">
    <name type="scientific">Paramicrosporidium saccamoebae</name>
    <dbReference type="NCBI Taxonomy" id="1246581"/>
    <lineage>
        <taxon>Eukaryota</taxon>
        <taxon>Fungi</taxon>
        <taxon>Fungi incertae sedis</taxon>
        <taxon>Cryptomycota</taxon>
        <taxon>Cryptomycota incertae sedis</taxon>
        <taxon>Paramicrosporidium</taxon>
    </lineage>
</organism>
<accession>A0A2H9TPU7</accession>
<gene>
    <name evidence="1" type="ORF">PSACC_00367</name>
</gene>
<name>A0A2H9TPU7_9FUNG</name>
<dbReference type="AlphaFoldDB" id="A0A2H9TPU7"/>
<evidence type="ECO:0000313" key="1">
    <source>
        <dbReference type="EMBL" id="PJF19769.1"/>
    </source>
</evidence>